<evidence type="ECO:0000256" key="5">
    <source>
        <dbReference type="ARBA" id="ARBA00023125"/>
    </source>
</evidence>
<keyword evidence="5" id="KW-0238">DNA-binding</keyword>
<evidence type="ECO:0000259" key="10">
    <source>
        <dbReference type="PROSITE" id="PS50158"/>
    </source>
</evidence>
<keyword evidence="2" id="KW-0479">Metal-binding</keyword>
<gene>
    <name evidence="12" type="ORF">QYE76_031228</name>
</gene>
<feature type="compositionally biased region" description="Polar residues" evidence="9">
    <location>
        <begin position="51"/>
        <end position="70"/>
    </location>
</feature>
<dbReference type="GO" id="GO:0006313">
    <property type="term" value="P:DNA transposition"/>
    <property type="evidence" value="ECO:0007669"/>
    <property type="project" value="InterPro"/>
</dbReference>
<evidence type="ECO:0000256" key="6">
    <source>
        <dbReference type="ARBA" id="ARBA00023172"/>
    </source>
</evidence>
<evidence type="ECO:0000256" key="4">
    <source>
        <dbReference type="ARBA" id="ARBA00022833"/>
    </source>
</evidence>
<evidence type="ECO:0000313" key="12">
    <source>
        <dbReference type="EMBL" id="KAK1607555.1"/>
    </source>
</evidence>
<feature type="coiled-coil region" evidence="8">
    <location>
        <begin position="728"/>
        <end position="755"/>
    </location>
</feature>
<evidence type="ECO:0000256" key="1">
    <source>
        <dbReference type="ARBA" id="ARBA00022578"/>
    </source>
</evidence>
<dbReference type="SMART" id="SM00575">
    <property type="entry name" value="ZnF_PMZ"/>
    <property type="match status" value="1"/>
</dbReference>
<evidence type="ECO:0000256" key="9">
    <source>
        <dbReference type="SAM" id="MobiDB-lite"/>
    </source>
</evidence>
<sequence length="1026" mass="115908">MPRKSSRPYLMDVHGRQEYQCRFLDYKLNSKSNEYSINQYSVELSTKKASESTNSRSTAAPSVPSASGSQIVPVVDVEDDAEIGDQSPQDDEDELMFPELVDRCSKQAMEDQYMEDIAFGARFDETDDEEKNENDDSLVLADYEGEDLPTIEWNREDPQLAEGTVFQTMMDCRNAITTYHILTKNNYEIKKNKEIHRCPPLGGEPELKTKLAKTRWLADIILDWLRETPSLGPTALVKKVVEKYKMEVPYMRMFYAKEMALDKINGPWNESFQLLYTFKAEVEMASPGSVVAIDKHTVPYKLKSGKVMHKECFRRAFVCFKACWKGFLDGCRPYLAVDASALHGRFKGQLVAATAVDGHNWMFPVAYGVLEVESEESWTWFLQNLRDLIGHPPGLVIHTDACKGLESAVEAVFPGVEHRECMRHLVQNFTKKFKGKVFTDNLWPASYTCSSRKHMFHLDVLYKQKPGVKEYLDEHHGRVWSRSQFNEICKVDYVTSNLAESFNSKVKSLKGLMLWQIFDKIRQMIMIKIDLRQRIASTKYVGHLMLPSLIKSLHDRAKQLRMQCVRKGMEAEVTYTDSKNRQWRYPVSLVDRTCHCRGWQIRGIPCIHALFFMSVIGGEDGEVDQYVSEYFSVAKFRAAYAMNVPTLLGKDQWMKVDPGFKLYSPVLTRPAGRPRKNRIRASAEGGAPIRKRKCKRCGIPGHIARLCKNDVDPAFGMEDQAGAANAEENEAAIQLEEIEAAVQHEEIEAAVQHEEIEAAIEHEEIEPMDREQREQMDVEWLQPMSPEEREQYNRDCYDSTLAQIAANFEEHMAEEKAQASQKKKNKKEGKRKSHLPLSYFLSYSGGRGGADLTVRAAACGGADLTVRRRGSKSADLLNDEEHQDGGRSQLPSSDPLLMKDTKTAAVPTVVIDATNIEAIAYNIASTIRADVTLPVPRVRIDAKTIEAIVYNRAAKPPIQPSADPSLMKYTKTAAVPTVVIDATNIEAIANNIASTADGADDHPSAARRPGLSCPSVRGRVRRRKLG</sequence>
<dbReference type="PANTHER" id="PTHR31973:SF188">
    <property type="entry name" value="POLYPROTEIN, PUTATIVE-RELATED"/>
    <property type="match status" value="1"/>
</dbReference>
<evidence type="ECO:0000256" key="8">
    <source>
        <dbReference type="SAM" id="Coils"/>
    </source>
</evidence>
<dbReference type="GO" id="GO:0008270">
    <property type="term" value="F:zinc ion binding"/>
    <property type="evidence" value="ECO:0007669"/>
    <property type="project" value="UniProtKB-KW"/>
</dbReference>
<evidence type="ECO:0000256" key="7">
    <source>
        <dbReference type="PROSITE-ProRule" id="PRU00047"/>
    </source>
</evidence>
<feature type="region of interest" description="Disordered" evidence="9">
    <location>
        <begin position="44"/>
        <end position="71"/>
    </location>
</feature>
<evidence type="ECO:0008006" key="14">
    <source>
        <dbReference type="Google" id="ProtNLM"/>
    </source>
</evidence>
<dbReference type="EMBL" id="JAUUTY010000007">
    <property type="protein sequence ID" value="KAK1607555.1"/>
    <property type="molecule type" value="Genomic_DNA"/>
</dbReference>
<dbReference type="InterPro" id="IPR007527">
    <property type="entry name" value="Znf_SWIM"/>
</dbReference>
<proteinExistence type="predicted"/>
<dbReference type="InterPro" id="IPR001878">
    <property type="entry name" value="Znf_CCHC"/>
</dbReference>
<dbReference type="PROSITE" id="PS50966">
    <property type="entry name" value="ZF_SWIM"/>
    <property type="match status" value="1"/>
</dbReference>
<keyword evidence="6" id="KW-0233">DNA recombination</keyword>
<feature type="domain" description="CCHC-type" evidence="10">
    <location>
        <begin position="692"/>
        <end position="709"/>
    </location>
</feature>
<dbReference type="AlphaFoldDB" id="A0AAD8QSD8"/>
<accession>A0AAD8QSD8</accession>
<feature type="compositionally biased region" description="Basic residues" evidence="9">
    <location>
        <begin position="821"/>
        <end position="831"/>
    </location>
</feature>
<dbReference type="Proteomes" id="UP001231189">
    <property type="component" value="Unassembled WGS sequence"/>
</dbReference>
<dbReference type="PROSITE" id="PS01007">
    <property type="entry name" value="TRANSPOSASE_MUTATOR"/>
    <property type="match status" value="1"/>
</dbReference>
<feature type="domain" description="SWIM-type" evidence="11">
    <location>
        <begin position="585"/>
        <end position="617"/>
    </location>
</feature>
<dbReference type="PANTHER" id="PTHR31973">
    <property type="entry name" value="POLYPROTEIN, PUTATIVE-RELATED"/>
    <property type="match status" value="1"/>
</dbReference>
<dbReference type="InterPro" id="IPR001207">
    <property type="entry name" value="Transposase_mutator"/>
</dbReference>
<dbReference type="GO" id="GO:0003677">
    <property type="term" value="F:DNA binding"/>
    <property type="evidence" value="ECO:0007669"/>
    <property type="project" value="UniProtKB-KW"/>
</dbReference>
<feature type="region of interest" description="Disordered" evidence="9">
    <location>
        <begin position="874"/>
        <end position="895"/>
    </location>
</feature>
<name>A0AAD8QSD8_LOLMU</name>
<protein>
    <recommendedName>
        <fullName evidence="14">Transposon protein, putative, Mutator sub-class</fullName>
    </recommendedName>
</protein>
<feature type="region of interest" description="Disordered" evidence="9">
    <location>
        <begin position="812"/>
        <end position="831"/>
    </location>
</feature>
<dbReference type="InterPro" id="IPR018289">
    <property type="entry name" value="MULE_transposase_dom"/>
</dbReference>
<keyword evidence="8" id="KW-0175">Coiled coil</keyword>
<organism evidence="12 13">
    <name type="scientific">Lolium multiflorum</name>
    <name type="common">Italian ryegrass</name>
    <name type="synonym">Lolium perenne subsp. multiflorum</name>
    <dbReference type="NCBI Taxonomy" id="4521"/>
    <lineage>
        <taxon>Eukaryota</taxon>
        <taxon>Viridiplantae</taxon>
        <taxon>Streptophyta</taxon>
        <taxon>Embryophyta</taxon>
        <taxon>Tracheophyta</taxon>
        <taxon>Spermatophyta</taxon>
        <taxon>Magnoliopsida</taxon>
        <taxon>Liliopsida</taxon>
        <taxon>Poales</taxon>
        <taxon>Poaceae</taxon>
        <taxon>BOP clade</taxon>
        <taxon>Pooideae</taxon>
        <taxon>Poodae</taxon>
        <taxon>Poeae</taxon>
        <taxon>Poeae Chloroplast Group 2 (Poeae type)</taxon>
        <taxon>Loliodinae</taxon>
        <taxon>Loliinae</taxon>
        <taxon>Lolium</taxon>
    </lineage>
</organism>
<dbReference type="Pfam" id="PF10551">
    <property type="entry name" value="MULE"/>
    <property type="match status" value="1"/>
</dbReference>
<dbReference type="Pfam" id="PF04434">
    <property type="entry name" value="SWIM"/>
    <property type="match status" value="1"/>
</dbReference>
<dbReference type="InterPro" id="IPR006564">
    <property type="entry name" value="Znf_PMZ"/>
</dbReference>
<evidence type="ECO:0000256" key="3">
    <source>
        <dbReference type="ARBA" id="ARBA00022771"/>
    </source>
</evidence>
<dbReference type="GO" id="GO:0004803">
    <property type="term" value="F:transposase activity"/>
    <property type="evidence" value="ECO:0007669"/>
    <property type="project" value="InterPro"/>
</dbReference>
<feature type="region of interest" description="Disordered" evidence="9">
    <location>
        <begin position="996"/>
        <end position="1026"/>
    </location>
</feature>
<keyword evidence="3 7" id="KW-0863">Zinc-finger</keyword>
<evidence type="ECO:0000259" key="11">
    <source>
        <dbReference type="PROSITE" id="PS50966"/>
    </source>
</evidence>
<evidence type="ECO:0000256" key="2">
    <source>
        <dbReference type="ARBA" id="ARBA00022723"/>
    </source>
</evidence>
<keyword evidence="13" id="KW-1185">Reference proteome</keyword>
<keyword evidence="4" id="KW-0862">Zinc</keyword>
<dbReference type="PROSITE" id="PS50158">
    <property type="entry name" value="ZF_CCHC"/>
    <property type="match status" value="1"/>
</dbReference>
<comment type="caution">
    <text evidence="12">The sequence shown here is derived from an EMBL/GenBank/DDBJ whole genome shotgun (WGS) entry which is preliminary data.</text>
</comment>
<keyword evidence="1" id="KW-0815">Transposition</keyword>
<reference evidence="12" key="1">
    <citation type="submission" date="2023-07" db="EMBL/GenBank/DDBJ databases">
        <title>A chromosome-level genome assembly of Lolium multiflorum.</title>
        <authorList>
            <person name="Chen Y."/>
            <person name="Copetti D."/>
            <person name="Kolliker R."/>
            <person name="Studer B."/>
        </authorList>
    </citation>
    <scope>NUCLEOTIDE SEQUENCE</scope>
    <source>
        <strain evidence="12">02402/16</strain>
        <tissue evidence="12">Leaf</tissue>
    </source>
</reference>
<evidence type="ECO:0000313" key="13">
    <source>
        <dbReference type="Proteomes" id="UP001231189"/>
    </source>
</evidence>